<dbReference type="SMART" id="SM01057">
    <property type="entry name" value="Carb_anhydrase"/>
    <property type="match status" value="1"/>
</dbReference>
<keyword evidence="5" id="KW-0456">Lyase</keyword>
<dbReference type="Pfam" id="PF00194">
    <property type="entry name" value="Carb_anhydrase"/>
    <property type="match status" value="1"/>
</dbReference>
<dbReference type="InterPro" id="IPR023561">
    <property type="entry name" value="Carbonic_anhydrase_a-class"/>
</dbReference>
<evidence type="ECO:0000256" key="5">
    <source>
        <dbReference type="ARBA" id="ARBA00023239"/>
    </source>
</evidence>
<dbReference type="SUPFAM" id="SSF51069">
    <property type="entry name" value="Carbonic anhydrase"/>
    <property type="match status" value="1"/>
</dbReference>
<dbReference type="GO" id="GO:0008270">
    <property type="term" value="F:zinc ion binding"/>
    <property type="evidence" value="ECO:0007669"/>
    <property type="project" value="InterPro"/>
</dbReference>
<evidence type="ECO:0000256" key="2">
    <source>
        <dbReference type="ARBA" id="ARBA00012925"/>
    </source>
</evidence>
<evidence type="ECO:0000256" key="7">
    <source>
        <dbReference type="SAM" id="SignalP"/>
    </source>
</evidence>
<dbReference type="PANTHER" id="PTHR18952">
    <property type="entry name" value="CARBONIC ANHYDRASE"/>
    <property type="match status" value="1"/>
</dbReference>
<comment type="catalytic activity">
    <reaction evidence="6">
        <text>hydrogencarbonate + H(+) = CO2 + H2O</text>
        <dbReference type="Rhea" id="RHEA:10748"/>
        <dbReference type="ChEBI" id="CHEBI:15377"/>
        <dbReference type="ChEBI" id="CHEBI:15378"/>
        <dbReference type="ChEBI" id="CHEBI:16526"/>
        <dbReference type="ChEBI" id="CHEBI:17544"/>
        <dbReference type="EC" id="4.2.1.1"/>
    </reaction>
</comment>
<dbReference type="InterPro" id="IPR041891">
    <property type="entry name" value="Alpha_CA_prokaryot-like"/>
</dbReference>
<keyword evidence="7" id="KW-0732">Signal</keyword>
<evidence type="ECO:0000256" key="1">
    <source>
        <dbReference type="ARBA" id="ARBA00010718"/>
    </source>
</evidence>
<dbReference type="InterPro" id="IPR036398">
    <property type="entry name" value="CA_dom_sf"/>
</dbReference>
<dbReference type="Proteomes" id="UP000295247">
    <property type="component" value="Unassembled WGS sequence"/>
</dbReference>
<evidence type="ECO:0000313" key="10">
    <source>
        <dbReference type="Proteomes" id="UP000295247"/>
    </source>
</evidence>
<keyword evidence="3" id="KW-0479">Metal-binding</keyword>
<organism evidence="9 10">
    <name type="scientific">Marichromatium gracile</name>
    <name type="common">Chromatium gracile</name>
    <dbReference type="NCBI Taxonomy" id="1048"/>
    <lineage>
        <taxon>Bacteria</taxon>
        <taxon>Pseudomonadati</taxon>
        <taxon>Pseudomonadota</taxon>
        <taxon>Gammaproteobacteria</taxon>
        <taxon>Chromatiales</taxon>
        <taxon>Chromatiaceae</taxon>
        <taxon>Marichromatium</taxon>
    </lineage>
</organism>
<feature type="domain" description="Alpha-carbonic anhydrase" evidence="8">
    <location>
        <begin position="34"/>
        <end position="258"/>
    </location>
</feature>
<dbReference type="AlphaFoldDB" id="A0A4R4ADB5"/>
<feature type="chain" id="PRO_5020227260" description="carbonic anhydrase" evidence="7">
    <location>
        <begin position="25"/>
        <end position="260"/>
    </location>
</feature>
<evidence type="ECO:0000256" key="4">
    <source>
        <dbReference type="ARBA" id="ARBA00022833"/>
    </source>
</evidence>
<evidence type="ECO:0000313" key="9">
    <source>
        <dbReference type="EMBL" id="TCW37071.1"/>
    </source>
</evidence>
<reference evidence="9 10" key="1">
    <citation type="submission" date="2019-03" db="EMBL/GenBank/DDBJ databases">
        <title>Genomic Encyclopedia of Type Strains, Phase IV (KMG-IV): sequencing the most valuable type-strain genomes for metagenomic binning, comparative biology and taxonomic classification.</title>
        <authorList>
            <person name="Goeker M."/>
        </authorList>
    </citation>
    <scope>NUCLEOTIDE SEQUENCE [LARGE SCALE GENOMIC DNA]</scope>
    <source>
        <strain evidence="9 10">DSM 203</strain>
    </source>
</reference>
<dbReference type="EC" id="4.2.1.1" evidence="2"/>
<feature type="signal peptide" evidence="7">
    <location>
        <begin position="1"/>
        <end position="24"/>
    </location>
</feature>
<evidence type="ECO:0000259" key="8">
    <source>
        <dbReference type="PROSITE" id="PS51144"/>
    </source>
</evidence>
<dbReference type="RefSeq" id="WP_123139373.1">
    <property type="nucleotide sequence ID" value="NZ_NRRH01000026.1"/>
</dbReference>
<sequence length="260" mass="29052">MRSQNRCAVGLAVLAALWGGGAVGDDGLSFPVDPPWDYVGDAGPEHWGELDPSFATCAEGRSQSPIDIRGARRIVYTPLLFRYRSHLLELVNTGRGIRLLTPPGSALVIRGSAYDLSYVDFHVPGEHRIEGERYDAELQLVHHDRQGGHAVVAVGLRAAERDNRIFERILDHLPARPGERTRHRQIGVNPLFLLPLDRGYFRYHGSLTQPPCRESALWLVFGEPLEVGVRQLQRLRAVIGENARPVQPRNGREVLALPRY</sequence>
<dbReference type="Gene3D" id="3.10.200.10">
    <property type="entry name" value="Alpha carbonic anhydrase"/>
    <property type="match status" value="1"/>
</dbReference>
<dbReference type="EMBL" id="SMDC01000003">
    <property type="protein sequence ID" value="TCW37071.1"/>
    <property type="molecule type" value="Genomic_DNA"/>
</dbReference>
<dbReference type="InterPro" id="IPR001148">
    <property type="entry name" value="CA_dom"/>
</dbReference>
<proteinExistence type="inferred from homology"/>
<dbReference type="PANTHER" id="PTHR18952:SF265">
    <property type="entry name" value="CARBONIC ANHYDRASE"/>
    <property type="match status" value="1"/>
</dbReference>
<keyword evidence="4" id="KW-0862">Zinc</keyword>
<dbReference type="PROSITE" id="PS51144">
    <property type="entry name" value="ALPHA_CA_2"/>
    <property type="match status" value="1"/>
</dbReference>
<dbReference type="GO" id="GO:0004089">
    <property type="term" value="F:carbonate dehydratase activity"/>
    <property type="evidence" value="ECO:0007669"/>
    <property type="project" value="UniProtKB-EC"/>
</dbReference>
<evidence type="ECO:0000256" key="6">
    <source>
        <dbReference type="ARBA" id="ARBA00048348"/>
    </source>
</evidence>
<evidence type="ECO:0000256" key="3">
    <source>
        <dbReference type="ARBA" id="ARBA00022723"/>
    </source>
</evidence>
<protein>
    <recommendedName>
        <fullName evidence="2">carbonic anhydrase</fullName>
        <ecNumber evidence="2">4.2.1.1</ecNumber>
    </recommendedName>
</protein>
<comment type="caution">
    <text evidence="9">The sequence shown here is derived from an EMBL/GenBank/DDBJ whole genome shotgun (WGS) entry which is preliminary data.</text>
</comment>
<comment type="similarity">
    <text evidence="1">Belongs to the alpha-carbonic anhydrase family.</text>
</comment>
<name>A0A4R4ADB5_MARGR</name>
<gene>
    <name evidence="9" type="ORF">EDC29_103268</name>
</gene>
<dbReference type="CDD" id="cd03124">
    <property type="entry name" value="alpha_CA_prokaryotic_like"/>
    <property type="match status" value="1"/>
</dbReference>
<accession>A0A4R4ADB5</accession>